<dbReference type="RefSeq" id="WP_141867396.1">
    <property type="nucleotide sequence ID" value="NZ_BAABAN010000001.1"/>
</dbReference>
<evidence type="ECO:0000313" key="2">
    <source>
        <dbReference type="EMBL" id="TQL71648.1"/>
    </source>
</evidence>
<accession>A0A543AGD9</accession>
<evidence type="ECO:0000256" key="1">
    <source>
        <dbReference type="SAM" id="Phobius"/>
    </source>
</evidence>
<reference evidence="2 3" key="1">
    <citation type="submission" date="2019-06" db="EMBL/GenBank/DDBJ databases">
        <title>Sequencing the genomes of 1000 actinobacteria strains.</title>
        <authorList>
            <person name="Klenk H.-P."/>
        </authorList>
    </citation>
    <scope>NUCLEOTIDE SEQUENCE [LARGE SCALE GENOMIC DNA]</scope>
    <source>
        <strain evidence="2 3">DSM 24083</strain>
    </source>
</reference>
<keyword evidence="3" id="KW-1185">Reference proteome</keyword>
<keyword evidence="1" id="KW-0472">Membrane</keyword>
<sequence length="74" mass="7871">MIRIYTLIATLQSFVNDRFEDRKDRGATAVEYGLLVGLIAVAIIAAVLTLGGDLKGLFEKVSKSLQSIGGTGTN</sequence>
<keyword evidence="1" id="KW-0812">Transmembrane</keyword>
<keyword evidence="1" id="KW-1133">Transmembrane helix</keyword>
<dbReference type="Proteomes" id="UP000319746">
    <property type="component" value="Unassembled WGS sequence"/>
</dbReference>
<dbReference type="OrthoDB" id="5121461at2"/>
<feature type="transmembrane region" description="Helical" evidence="1">
    <location>
        <begin position="32"/>
        <end position="54"/>
    </location>
</feature>
<proteinExistence type="predicted"/>
<evidence type="ECO:0000313" key="3">
    <source>
        <dbReference type="Proteomes" id="UP000319746"/>
    </source>
</evidence>
<dbReference type="AlphaFoldDB" id="A0A543AGD9"/>
<protein>
    <submittedName>
        <fullName evidence="2">Pilus assembly protein Flp/PilA</fullName>
    </submittedName>
</protein>
<dbReference type="EMBL" id="VFOU01000003">
    <property type="protein sequence ID" value="TQL71648.1"/>
    <property type="molecule type" value="Genomic_DNA"/>
</dbReference>
<dbReference type="Pfam" id="PF04964">
    <property type="entry name" value="Flp_Fap"/>
    <property type="match status" value="1"/>
</dbReference>
<comment type="caution">
    <text evidence="2">The sequence shown here is derived from an EMBL/GenBank/DDBJ whole genome shotgun (WGS) entry which is preliminary data.</text>
</comment>
<dbReference type="InterPro" id="IPR007047">
    <property type="entry name" value="Flp_Fap"/>
</dbReference>
<name>A0A543AGD9_9MICC</name>
<gene>
    <name evidence="2" type="ORF">FB556_2137</name>
</gene>
<organism evidence="2 3">
    <name type="scientific">Enteractinococcus coprophilus</name>
    <dbReference type="NCBI Taxonomy" id="1027633"/>
    <lineage>
        <taxon>Bacteria</taxon>
        <taxon>Bacillati</taxon>
        <taxon>Actinomycetota</taxon>
        <taxon>Actinomycetes</taxon>
        <taxon>Micrococcales</taxon>
        <taxon>Micrococcaceae</taxon>
    </lineage>
</organism>